<comment type="similarity">
    <text evidence="2">Belongs to the NAD(P)-dependent epimerase/dehydratase family. Dihydroflavonol-4-reductase subfamily.</text>
</comment>
<evidence type="ECO:0000256" key="2">
    <source>
        <dbReference type="ARBA" id="ARBA00023445"/>
    </source>
</evidence>
<dbReference type="PANTHER" id="PTHR10366">
    <property type="entry name" value="NAD DEPENDENT EPIMERASE/DEHYDRATASE"/>
    <property type="match status" value="1"/>
</dbReference>
<dbReference type="Proteomes" id="UP000799770">
    <property type="component" value="Unassembled WGS sequence"/>
</dbReference>
<dbReference type="AlphaFoldDB" id="A0A6A5ZQU8"/>
<accession>A0A6A5ZQU8</accession>
<dbReference type="OrthoDB" id="2735536at2759"/>
<dbReference type="Gene3D" id="3.40.50.720">
    <property type="entry name" value="NAD(P)-binding Rossmann-like Domain"/>
    <property type="match status" value="1"/>
</dbReference>
<proteinExistence type="inferred from homology"/>
<dbReference type="GO" id="GO:0016616">
    <property type="term" value="F:oxidoreductase activity, acting on the CH-OH group of donors, NAD or NADP as acceptor"/>
    <property type="evidence" value="ECO:0007669"/>
    <property type="project" value="TreeGrafter"/>
</dbReference>
<reference evidence="4" key="1">
    <citation type="journal article" date="2020" name="Stud. Mycol.">
        <title>101 Dothideomycetes genomes: a test case for predicting lifestyles and emergence of pathogens.</title>
        <authorList>
            <person name="Haridas S."/>
            <person name="Albert R."/>
            <person name="Binder M."/>
            <person name="Bloem J."/>
            <person name="Labutti K."/>
            <person name="Salamov A."/>
            <person name="Andreopoulos B."/>
            <person name="Baker S."/>
            <person name="Barry K."/>
            <person name="Bills G."/>
            <person name="Bluhm B."/>
            <person name="Cannon C."/>
            <person name="Castanera R."/>
            <person name="Culley D."/>
            <person name="Daum C."/>
            <person name="Ezra D."/>
            <person name="Gonzalez J."/>
            <person name="Henrissat B."/>
            <person name="Kuo A."/>
            <person name="Liang C."/>
            <person name="Lipzen A."/>
            <person name="Lutzoni F."/>
            <person name="Magnuson J."/>
            <person name="Mondo S."/>
            <person name="Nolan M."/>
            <person name="Ohm R."/>
            <person name="Pangilinan J."/>
            <person name="Park H.-J."/>
            <person name="Ramirez L."/>
            <person name="Alfaro M."/>
            <person name="Sun H."/>
            <person name="Tritt A."/>
            <person name="Yoshinaga Y."/>
            <person name="Zwiers L.-H."/>
            <person name="Turgeon B."/>
            <person name="Goodwin S."/>
            <person name="Spatafora J."/>
            <person name="Crous P."/>
            <person name="Grigoriev I."/>
        </authorList>
    </citation>
    <scope>NUCLEOTIDE SEQUENCE</scope>
    <source>
        <strain evidence="4">CBS 627.86</strain>
    </source>
</reference>
<dbReference type="Pfam" id="PF01370">
    <property type="entry name" value="Epimerase"/>
    <property type="match status" value="1"/>
</dbReference>
<protein>
    <submittedName>
        <fullName evidence="4">Putative NAD dependent epimerase/dehydratase</fullName>
    </submittedName>
</protein>
<dbReference type="InterPro" id="IPR050425">
    <property type="entry name" value="NAD(P)_dehydrat-like"/>
</dbReference>
<evidence type="ECO:0000313" key="4">
    <source>
        <dbReference type="EMBL" id="KAF2121839.1"/>
    </source>
</evidence>
<dbReference type="PANTHER" id="PTHR10366:SF564">
    <property type="entry name" value="STEROL-4-ALPHA-CARBOXYLATE 3-DEHYDROGENASE, DECARBOXYLATING"/>
    <property type="match status" value="1"/>
</dbReference>
<keyword evidence="5" id="KW-1185">Reference proteome</keyword>
<dbReference type="EMBL" id="ML977311">
    <property type="protein sequence ID" value="KAF2121839.1"/>
    <property type="molecule type" value="Genomic_DNA"/>
</dbReference>
<dbReference type="InterPro" id="IPR036291">
    <property type="entry name" value="NAD(P)-bd_dom_sf"/>
</dbReference>
<keyword evidence="1" id="KW-0560">Oxidoreductase</keyword>
<feature type="domain" description="NAD-dependent epimerase/dehydratase" evidence="3">
    <location>
        <begin position="6"/>
        <end position="261"/>
    </location>
</feature>
<dbReference type="InterPro" id="IPR001509">
    <property type="entry name" value="Epimerase_deHydtase"/>
</dbReference>
<organism evidence="4 5">
    <name type="scientific">Lophiotrema nucula</name>
    <dbReference type="NCBI Taxonomy" id="690887"/>
    <lineage>
        <taxon>Eukaryota</taxon>
        <taxon>Fungi</taxon>
        <taxon>Dikarya</taxon>
        <taxon>Ascomycota</taxon>
        <taxon>Pezizomycotina</taxon>
        <taxon>Dothideomycetes</taxon>
        <taxon>Pleosporomycetidae</taxon>
        <taxon>Pleosporales</taxon>
        <taxon>Lophiotremataceae</taxon>
        <taxon>Lophiotrema</taxon>
    </lineage>
</organism>
<sequence length="345" mass="37376">MSKGLILISGVNGYIAAQNAKYFLDQGYYVRGTVRKAASAQPLIDGPLKSYADSGAFTLVEVPDITVDGAFDEAVKGVTAIAHLASPVSFRFTDPDPVIHAAINGTKTILHSALKAGPQLKTVVVASSIAAIKNSNPPPYVFSEKDWNDVAEEVVKEKGKDTPGPLIYSASKTAAEKAFWEFQKEKNPPFTMTAINPVFVIGPPMVTPKTEEQVGETVYAIWTIFKGAESPPPSAALPQVVDVRDVAKLILYPIEHAEETDRERYIASSAVAHPQAYADILREAFPDAKGRIREGKPGEGYTKDYEVDERQVNRVDSSKAKKLIGEWIPLETSVVDTAKSFVGLV</sequence>
<gene>
    <name evidence="4" type="ORF">BDV96DRAFT_483100</name>
</gene>
<name>A0A6A5ZQU8_9PLEO</name>
<dbReference type="SUPFAM" id="SSF51735">
    <property type="entry name" value="NAD(P)-binding Rossmann-fold domains"/>
    <property type="match status" value="1"/>
</dbReference>
<evidence type="ECO:0000259" key="3">
    <source>
        <dbReference type="Pfam" id="PF01370"/>
    </source>
</evidence>
<evidence type="ECO:0000313" key="5">
    <source>
        <dbReference type="Proteomes" id="UP000799770"/>
    </source>
</evidence>
<evidence type="ECO:0000256" key="1">
    <source>
        <dbReference type="ARBA" id="ARBA00023002"/>
    </source>
</evidence>